<evidence type="ECO:0000313" key="4">
    <source>
        <dbReference type="Proteomes" id="UP001174694"/>
    </source>
</evidence>
<reference evidence="3" key="1">
    <citation type="submission" date="2022-07" db="EMBL/GenBank/DDBJ databases">
        <title>Fungi with potential for degradation of polypropylene.</title>
        <authorList>
            <person name="Gostincar C."/>
        </authorList>
    </citation>
    <scope>NUCLEOTIDE SEQUENCE</scope>
    <source>
        <strain evidence="3">EXF-13308</strain>
    </source>
</reference>
<keyword evidence="4" id="KW-1185">Reference proteome</keyword>
<dbReference type="InterPro" id="IPR050426">
    <property type="entry name" value="Glycosyltransferase_28"/>
</dbReference>
<organism evidence="3 4">
    <name type="scientific">Pleurostoma richardsiae</name>
    <dbReference type="NCBI Taxonomy" id="41990"/>
    <lineage>
        <taxon>Eukaryota</taxon>
        <taxon>Fungi</taxon>
        <taxon>Dikarya</taxon>
        <taxon>Ascomycota</taxon>
        <taxon>Pezizomycotina</taxon>
        <taxon>Sordariomycetes</taxon>
        <taxon>Sordariomycetidae</taxon>
        <taxon>Calosphaeriales</taxon>
        <taxon>Pleurostomataceae</taxon>
        <taxon>Pleurostoma</taxon>
    </lineage>
</organism>
<dbReference type="PANTHER" id="PTHR48050:SF13">
    <property type="entry name" value="STEROL 3-BETA-GLUCOSYLTRANSFERASE UGT80A2"/>
    <property type="match status" value="1"/>
</dbReference>
<feature type="region of interest" description="Disordered" evidence="1">
    <location>
        <begin position="67"/>
        <end position="96"/>
    </location>
</feature>
<name>A0AA38RPW2_9PEZI</name>
<dbReference type="InterPro" id="IPR004276">
    <property type="entry name" value="GlycoTrans_28_N"/>
</dbReference>
<feature type="domain" description="Glycosyltransferase family 28 N-terminal" evidence="2">
    <location>
        <begin position="106"/>
        <end position="248"/>
    </location>
</feature>
<evidence type="ECO:0000259" key="2">
    <source>
        <dbReference type="Pfam" id="PF03033"/>
    </source>
</evidence>
<dbReference type="PANTHER" id="PTHR48050">
    <property type="entry name" value="STEROL 3-BETA-GLUCOSYLTRANSFERASE"/>
    <property type="match status" value="1"/>
</dbReference>
<dbReference type="GO" id="GO:0005975">
    <property type="term" value="P:carbohydrate metabolic process"/>
    <property type="evidence" value="ECO:0007669"/>
    <property type="project" value="InterPro"/>
</dbReference>
<evidence type="ECO:0000256" key="1">
    <source>
        <dbReference type="SAM" id="MobiDB-lite"/>
    </source>
</evidence>
<dbReference type="AlphaFoldDB" id="A0AA38RPW2"/>
<dbReference type="GO" id="GO:0016758">
    <property type="term" value="F:hexosyltransferase activity"/>
    <property type="evidence" value="ECO:0007669"/>
    <property type="project" value="InterPro"/>
</dbReference>
<comment type="caution">
    <text evidence="3">The sequence shown here is derived from an EMBL/GenBank/DDBJ whole genome shotgun (WGS) entry which is preliminary data.</text>
</comment>
<dbReference type="Pfam" id="PF03033">
    <property type="entry name" value="Glyco_transf_28"/>
    <property type="match status" value="1"/>
</dbReference>
<dbReference type="Gene3D" id="3.40.50.2000">
    <property type="entry name" value="Glycogen Phosphorylase B"/>
    <property type="match status" value="1"/>
</dbReference>
<sequence>MIREIDERDFSLKFWFDDDGRLDLGLNRATAACAEGCSRPLEGVDIAVPLSAWRLDDTDSDASILYTPDGTDAATETSDGEIPPPPYIDSPMISPKQSDKTTRIDIIMLAVGPLSEVLPFISIAQSLGSLNENHVRLATHPEHKDVIERKGVEFFDLGGEAEEMIWSLSADHPRQAVTKEGIQKWRASMTDILPRTWKACIEPSKDGTPFVADAIIATPLAFSHVHCAEKLGVPLHLMTTNPWTPTGNYPHPLTRLGDSYAFANRASFAAVEIFTWQQLGDVVNHFRDDVLELEPLELMLAPGLLHRLGVPVTYISSSPLIPERAGDWPKHVGFSHLQEGGDVTSSAILQSLGLDRARYPAGQRSLAAWGIKGDSRLISSVVAFTLVSRNEVEAKELRLHRAYDWDLARRPHDPLTGLASATSEAVKGILGGATAGPREAYRLATTKKESSAAAALDGNPSRSYSSVVVSAGKGIGQTMVAGLKTPVTFPHGLARGFHNAPRLYGDTTVREPHSITGWKSGMVAAGKGFSHGLYDGLTGFVTQPVQGAQREGPIGFLKGFGKGVGGLVLKPAAGACGVPGYAFMGLYKEIQKVGRTSVNDLIATARLARGELEWEKMDEAEREDIVGRWKEALAMASSALSAAMPGSRYYITGTRTLEPTTTSRPRQYYITGTRTLPGFISVAARETGAALEAREDIDISTYAGRGIDLAGLPKCHQMCFFTARWDKFDVINLPPEKFCDPQKLFYWESYYLGPCVYENCPEGNAAAREWFWKTCPKESGRVFTT</sequence>
<evidence type="ECO:0000313" key="3">
    <source>
        <dbReference type="EMBL" id="KAJ9143884.1"/>
    </source>
</evidence>
<accession>A0AA38RPW2</accession>
<proteinExistence type="predicted"/>
<protein>
    <recommendedName>
        <fullName evidence="2">Glycosyltransferase family 28 N-terminal domain-containing protein</fullName>
    </recommendedName>
</protein>
<gene>
    <name evidence="3" type="ORF">NKR23_g6425</name>
</gene>
<dbReference type="SUPFAM" id="SSF53756">
    <property type="entry name" value="UDP-Glycosyltransferase/glycogen phosphorylase"/>
    <property type="match status" value="1"/>
</dbReference>
<dbReference type="EMBL" id="JANBVO010000018">
    <property type="protein sequence ID" value="KAJ9143884.1"/>
    <property type="molecule type" value="Genomic_DNA"/>
</dbReference>
<dbReference type="Proteomes" id="UP001174694">
    <property type="component" value="Unassembled WGS sequence"/>
</dbReference>